<comment type="caution">
    <text evidence="8">The sequence shown here is derived from an EMBL/GenBank/DDBJ whole genome shotgun (WGS) entry which is preliminary data.</text>
</comment>
<evidence type="ECO:0000313" key="8">
    <source>
        <dbReference type="EMBL" id="TAJ44302.1"/>
    </source>
</evidence>
<keyword evidence="4 6" id="KW-0547">Nucleotide-binding</keyword>
<dbReference type="AlphaFoldDB" id="A0A483CNX5"/>
<dbReference type="InterPro" id="IPR011761">
    <property type="entry name" value="ATP-grasp"/>
</dbReference>
<dbReference type="EMBL" id="PGCL01000003">
    <property type="protein sequence ID" value="TAJ44302.1"/>
    <property type="molecule type" value="Genomic_DNA"/>
</dbReference>
<keyword evidence="3" id="KW-0436">Ligase</keyword>
<dbReference type="Proteomes" id="UP000292580">
    <property type="component" value="Unassembled WGS sequence"/>
</dbReference>
<evidence type="ECO:0000256" key="5">
    <source>
        <dbReference type="ARBA" id="ARBA00022840"/>
    </source>
</evidence>
<protein>
    <recommendedName>
        <fullName evidence="2">acetate--CoA ligase (ADP-forming)</fullName>
        <ecNumber evidence="2">6.2.1.13</ecNumber>
    </recommendedName>
</protein>
<dbReference type="InterPro" id="IPR016102">
    <property type="entry name" value="Succinyl-CoA_synth-like"/>
</dbReference>
<dbReference type="Pfam" id="PF13380">
    <property type="entry name" value="CoA_binding_2"/>
    <property type="match status" value="1"/>
</dbReference>
<dbReference type="SUPFAM" id="SSF56059">
    <property type="entry name" value="Glutathione synthetase ATP-binding domain-like"/>
    <property type="match status" value="1"/>
</dbReference>
<dbReference type="Gene3D" id="3.40.50.720">
    <property type="entry name" value="NAD(P)-binding Rossmann-like Domain"/>
    <property type="match status" value="1"/>
</dbReference>
<accession>A0A483CNX5</accession>
<dbReference type="SMART" id="SM00881">
    <property type="entry name" value="CoA_binding"/>
    <property type="match status" value="1"/>
</dbReference>
<dbReference type="InterPro" id="IPR003781">
    <property type="entry name" value="CoA-bd"/>
</dbReference>
<evidence type="ECO:0000259" key="7">
    <source>
        <dbReference type="PROSITE" id="PS50975"/>
    </source>
</evidence>
<evidence type="ECO:0000313" key="9">
    <source>
        <dbReference type="Proteomes" id="UP000292580"/>
    </source>
</evidence>
<dbReference type="GO" id="GO:0046872">
    <property type="term" value="F:metal ion binding"/>
    <property type="evidence" value="ECO:0007669"/>
    <property type="project" value="InterPro"/>
</dbReference>
<dbReference type="Pfam" id="PF13549">
    <property type="entry name" value="ATP-grasp_5"/>
    <property type="match status" value="1"/>
</dbReference>
<dbReference type="InterPro" id="IPR036291">
    <property type="entry name" value="NAD(P)-bd_dom_sf"/>
</dbReference>
<dbReference type="SUPFAM" id="SSF52210">
    <property type="entry name" value="Succinyl-CoA synthetase domains"/>
    <property type="match status" value="2"/>
</dbReference>
<evidence type="ECO:0000256" key="3">
    <source>
        <dbReference type="ARBA" id="ARBA00022598"/>
    </source>
</evidence>
<dbReference type="FunFam" id="3.30.1490.20:FF:000020">
    <property type="entry name" value="Protein lysine acetyltransferase"/>
    <property type="match status" value="1"/>
</dbReference>
<dbReference type="Pfam" id="PF13607">
    <property type="entry name" value="Succ_CoA_lig"/>
    <property type="match status" value="1"/>
</dbReference>
<keyword evidence="5 6" id="KW-0067">ATP-binding</keyword>
<dbReference type="PROSITE" id="PS50975">
    <property type="entry name" value="ATP_GRASP"/>
    <property type="match status" value="1"/>
</dbReference>
<dbReference type="SUPFAM" id="SSF51735">
    <property type="entry name" value="NAD(P)-binding Rossmann-fold domains"/>
    <property type="match status" value="1"/>
</dbReference>
<dbReference type="Gene3D" id="3.30.1490.20">
    <property type="entry name" value="ATP-grasp fold, A domain"/>
    <property type="match status" value="1"/>
</dbReference>
<dbReference type="InterPro" id="IPR032875">
    <property type="entry name" value="Succ_CoA_lig_flav_dom"/>
</dbReference>
<evidence type="ECO:0000256" key="4">
    <source>
        <dbReference type="ARBA" id="ARBA00022741"/>
    </source>
</evidence>
<keyword evidence="9" id="KW-1185">Reference proteome</keyword>
<gene>
    <name evidence="8" type="ORF">CUJ86_08340</name>
</gene>
<reference evidence="8 9" key="1">
    <citation type="submission" date="2017-11" db="EMBL/GenBank/DDBJ databases">
        <title>Isolation and Characterization of Methanofollis Species from Methane Seep Offshore SW Taiwan.</title>
        <authorList>
            <person name="Teng N.-H."/>
            <person name="Lai M.-C."/>
            <person name="Chen S.-C."/>
        </authorList>
    </citation>
    <scope>NUCLEOTIDE SEQUENCE [LARGE SCALE GENOMIC DNA]</scope>
    <source>
        <strain evidence="8 9">FWC-SCC2</strain>
    </source>
</reference>
<organism evidence="8 9">
    <name type="scientific">Methanofollis fontis</name>
    <dbReference type="NCBI Taxonomy" id="2052832"/>
    <lineage>
        <taxon>Archaea</taxon>
        <taxon>Methanobacteriati</taxon>
        <taxon>Methanobacteriota</taxon>
        <taxon>Stenosarchaea group</taxon>
        <taxon>Methanomicrobia</taxon>
        <taxon>Methanomicrobiales</taxon>
        <taxon>Methanomicrobiaceae</taxon>
        <taxon>Methanofollis</taxon>
    </lineage>
</organism>
<sequence>MMSRRLSEAEGYALLEKYGIRVPKYKIAGDRGEAGQIATEIGFPVVMKIVSTDIIHKSDAGGVRTGIADIREAEEAYDAIVASVRSAHPGAAVEGVIVEEHLPPGREFIVGGTTDPAFGRVLAFGSGGVLVELLDDTIFTVLPADEEEIRGMVRRIRGYPLIRGYRNLPPLDEEALIQTLRAAAALFENEEISEFDINPLILYPDGLCAVDARFVAARPQQPRPPERPPFRFPEITSVAVIGASADPTKVGYSVLRNLLSFNGAVYPVNPKRGRILGLQAYPSVLSIGSAIDCAVIAVPAPIVPAVLEECGRAGIGFAVIVSAGFRESGADGEKLEAEVLEVAHRHGIRILGPNCLGIMLPGHRINATFDTITPLKGHIGFLSQSGAVITTAVDWAAGTGIGFSAVVSVGNSSDLGFADLLPAVADVPGTRAVILYIEEIRDGERFLAAAREIGWRVPVIAVKSGVSERGKQAAASHTGSLAGSAAIYAAAFEGAGIIGAGSMEEAFQIGELLASEGYPAGERAVVVSGAGGYAVLASDYAEKYGVSLIPLPEGMRADLDLVLPPIWNHANPMDIIGDGGAGRYARVFDILIDRQDEWDVAFVVTVPSALLNPVELAHEIVRFSGKTGKMIVSCMLGGESMAAAVKILKARAIPNFPEIEDAFRAVGHALAAKEHRHSGAGDEGR</sequence>
<dbReference type="PANTHER" id="PTHR43334">
    <property type="entry name" value="ACETATE--COA LIGASE [ADP-FORMING]"/>
    <property type="match status" value="1"/>
</dbReference>
<dbReference type="EC" id="6.2.1.13" evidence="2"/>
<dbReference type="InterPro" id="IPR043938">
    <property type="entry name" value="Ligase_CoA_dom"/>
</dbReference>
<feature type="domain" description="ATP-grasp" evidence="7">
    <location>
        <begin position="12"/>
        <end position="63"/>
    </location>
</feature>
<evidence type="ECO:0000256" key="6">
    <source>
        <dbReference type="PROSITE-ProRule" id="PRU00409"/>
    </source>
</evidence>
<dbReference type="InterPro" id="IPR013815">
    <property type="entry name" value="ATP_grasp_subdomain_1"/>
</dbReference>
<dbReference type="Gene3D" id="3.30.470.20">
    <property type="entry name" value="ATP-grasp fold, B domain"/>
    <property type="match status" value="1"/>
</dbReference>
<dbReference type="Pfam" id="PF19045">
    <property type="entry name" value="Ligase_CoA_2"/>
    <property type="match status" value="1"/>
</dbReference>
<evidence type="ECO:0000256" key="1">
    <source>
        <dbReference type="ARBA" id="ARBA00001619"/>
    </source>
</evidence>
<dbReference type="GO" id="GO:0005524">
    <property type="term" value="F:ATP binding"/>
    <property type="evidence" value="ECO:0007669"/>
    <property type="project" value="UniProtKB-UniRule"/>
</dbReference>
<comment type="catalytic activity">
    <reaction evidence="1">
        <text>acetate + ATP + CoA = acetyl-CoA + ADP + phosphate</text>
        <dbReference type="Rhea" id="RHEA:15081"/>
        <dbReference type="ChEBI" id="CHEBI:30089"/>
        <dbReference type="ChEBI" id="CHEBI:30616"/>
        <dbReference type="ChEBI" id="CHEBI:43474"/>
        <dbReference type="ChEBI" id="CHEBI:57287"/>
        <dbReference type="ChEBI" id="CHEBI:57288"/>
        <dbReference type="ChEBI" id="CHEBI:456216"/>
        <dbReference type="EC" id="6.2.1.13"/>
    </reaction>
</comment>
<dbReference type="Gene3D" id="3.40.50.261">
    <property type="entry name" value="Succinyl-CoA synthetase domains"/>
    <property type="match status" value="2"/>
</dbReference>
<dbReference type="PANTHER" id="PTHR43334:SF1">
    <property type="entry name" value="3-HYDROXYPROPIONATE--COA LIGASE [ADP-FORMING]"/>
    <property type="match status" value="1"/>
</dbReference>
<dbReference type="InterPro" id="IPR051538">
    <property type="entry name" value="Acyl-CoA_Synth/Transferase"/>
</dbReference>
<name>A0A483CNX5_9EURY</name>
<proteinExistence type="predicted"/>
<evidence type="ECO:0000256" key="2">
    <source>
        <dbReference type="ARBA" id="ARBA00012957"/>
    </source>
</evidence>
<dbReference type="GO" id="GO:0043758">
    <property type="term" value="F:acetate-CoA ligase (ADP-forming) activity"/>
    <property type="evidence" value="ECO:0007669"/>
    <property type="project" value="UniProtKB-EC"/>
</dbReference>